<name>A0A183C3Q8_GLOPA</name>
<reference evidence="1" key="1">
    <citation type="submission" date="2014-05" db="EMBL/GenBank/DDBJ databases">
        <title>The genome and life-stage specific transcriptomes of Globodera pallida elucidate key aspects of plant parasitism by a cyst nematode.</title>
        <authorList>
            <person name="Cotton J.A."/>
            <person name="Lilley C.J."/>
            <person name="Jones L.M."/>
            <person name="Kikuchi T."/>
            <person name="Reid A.J."/>
            <person name="Thorpe P."/>
            <person name="Tsai I.J."/>
            <person name="Beasley H."/>
            <person name="Blok V."/>
            <person name="Cock P.J.A."/>
            <person name="Van den Akker S.E."/>
            <person name="Holroyd N."/>
            <person name="Hunt M."/>
            <person name="Mantelin S."/>
            <person name="Naghra H."/>
            <person name="Pain A."/>
            <person name="Palomares-Rius J.E."/>
            <person name="Zarowiecki M."/>
            <person name="Berriman M."/>
            <person name="Jones J.T."/>
            <person name="Urwin P.E."/>
        </authorList>
    </citation>
    <scope>NUCLEOTIDE SEQUENCE [LARGE SCALE GENOMIC DNA]</scope>
    <source>
        <strain evidence="1">Lindley</strain>
    </source>
</reference>
<organism evidence="1 2">
    <name type="scientific">Globodera pallida</name>
    <name type="common">Potato cyst nematode worm</name>
    <name type="synonym">Heterodera pallida</name>
    <dbReference type="NCBI Taxonomy" id="36090"/>
    <lineage>
        <taxon>Eukaryota</taxon>
        <taxon>Metazoa</taxon>
        <taxon>Ecdysozoa</taxon>
        <taxon>Nematoda</taxon>
        <taxon>Chromadorea</taxon>
        <taxon>Rhabditida</taxon>
        <taxon>Tylenchina</taxon>
        <taxon>Tylenchomorpha</taxon>
        <taxon>Tylenchoidea</taxon>
        <taxon>Heteroderidae</taxon>
        <taxon>Heteroderinae</taxon>
        <taxon>Globodera</taxon>
    </lineage>
</organism>
<evidence type="ECO:0000313" key="2">
    <source>
        <dbReference type="WBParaSite" id="GPLIN_000750200"/>
    </source>
</evidence>
<evidence type="ECO:0000313" key="1">
    <source>
        <dbReference type="Proteomes" id="UP000050741"/>
    </source>
</evidence>
<dbReference type="AlphaFoldDB" id="A0A183C3Q8"/>
<protein>
    <submittedName>
        <fullName evidence="2">Uncharacterized protein</fullName>
    </submittedName>
</protein>
<sequence>MSYPPISQVMGQKNCLDVLDQLGTYLKTKNADGIKHIGGILSKLGLDHITPAFIKCVEQKSICQNCGKQVVNPDELCCCPNSAERCHCTGCCDKGKLVSGGWSMLNNASSVHHQQEPVFPKFGEVLKMTKCEGLAKSMEQLTVNAAAHGGLSEGNDLLASINKELADVGLNNMMDAFNRALDSKLVCKKCKKQLELNDICYCDDAKTNELGLDHITPAFIKCVEQKSICQNCGKQVVNPDELCCCPNSAERCHHGTTCCNIRRIGLIAFHHQS</sequence>
<accession>A0A183C3Q8</accession>
<dbReference type="Proteomes" id="UP000050741">
    <property type="component" value="Unassembled WGS sequence"/>
</dbReference>
<reference evidence="2" key="2">
    <citation type="submission" date="2016-06" db="UniProtKB">
        <authorList>
            <consortium name="WormBaseParasite"/>
        </authorList>
    </citation>
    <scope>IDENTIFICATION</scope>
</reference>
<keyword evidence="1" id="KW-1185">Reference proteome</keyword>
<dbReference type="WBParaSite" id="GPLIN_000750200">
    <property type="protein sequence ID" value="GPLIN_000750200"/>
    <property type="gene ID" value="GPLIN_000750200"/>
</dbReference>
<proteinExistence type="predicted"/>